<dbReference type="CDD" id="cd20074">
    <property type="entry name" value="XPF_nuclease_Mus81"/>
    <property type="match status" value="1"/>
</dbReference>
<comment type="cofactor">
    <cofactor evidence="4">
        <name>Mg(2+)</name>
        <dbReference type="ChEBI" id="CHEBI:18420"/>
    </cofactor>
</comment>
<organism evidence="6 7">
    <name type="scientific">Paramecium sonneborni</name>
    <dbReference type="NCBI Taxonomy" id="65129"/>
    <lineage>
        <taxon>Eukaryota</taxon>
        <taxon>Sar</taxon>
        <taxon>Alveolata</taxon>
        <taxon>Ciliophora</taxon>
        <taxon>Intramacronucleata</taxon>
        <taxon>Oligohymenophorea</taxon>
        <taxon>Peniculida</taxon>
        <taxon>Parameciidae</taxon>
        <taxon>Paramecium</taxon>
    </lineage>
</organism>
<dbReference type="GO" id="GO:0031573">
    <property type="term" value="P:mitotic intra-S DNA damage checkpoint signaling"/>
    <property type="evidence" value="ECO:0007669"/>
    <property type="project" value="TreeGrafter"/>
</dbReference>
<comment type="subunit">
    <text evidence="4">Interacts with EME1.</text>
</comment>
<feature type="domain" description="ERCC4" evidence="5">
    <location>
        <begin position="268"/>
        <end position="364"/>
    </location>
</feature>
<keyword evidence="4" id="KW-0539">Nucleus</keyword>
<keyword evidence="4" id="KW-0540">Nuclease</keyword>
<reference evidence="6" key="1">
    <citation type="submission" date="2021-01" db="EMBL/GenBank/DDBJ databases">
        <authorList>
            <consortium name="Genoscope - CEA"/>
            <person name="William W."/>
        </authorList>
    </citation>
    <scope>NUCLEOTIDE SEQUENCE</scope>
</reference>
<name>A0A8S1RF69_9CILI</name>
<dbReference type="EC" id="3.1.22.-" evidence="4"/>
<keyword evidence="4" id="KW-0255">Endonuclease</keyword>
<accession>A0A8S1RF69</accession>
<comment type="subcellular location">
    <subcellularLocation>
        <location evidence="4">Nucleus</location>
    </subcellularLocation>
</comment>
<evidence type="ECO:0000313" key="6">
    <source>
        <dbReference type="EMBL" id="CAD8126951.1"/>
    </source>
</evidence>
<keyword evidence="4" id="KW-0233">DNA recombination</keyword>
<evidence type="ECO:0000259" key="5">
    <source>
        <dbReference type="SMART" id="SM00891"/>
    </source>
</evidence>
<protein>
    <recommendedName>
        <fullName evidence="1 4">Crossover junction endonuclease MUS81</fullName>
        <ecNumber evidence="4">3.1.22.-</ecNumber>
    </recommendedName>
</protein>
<comment type="function">
    <text evidence="4">Interacts with EME1 to form a DNA structure-specific endonuclease with substrate preference for branched DNA structures with a 5'-end at the branch nick. Typical substrates include 3'-flap structures, D-loops, replication forks and nicked Holliday junctions. May be required in mitosis for the processing of stalled or collapsed replication fork intermediates. May be required in meiosis for the repair of meiosis-specific double strand breaks subsequent to single-end invasion (SEI).</text>
</comment>
<keyword evidence="4" id="KW-0479">Metal-binding</keyword>
<dbReference type="GO" id="GO:0006308">
    <property type="term" value="P:DNA catabolic process"/>
    <property type="evidence" value="ECO:0007669"/>
    <property type="project" value="UniProtKB-UniRule"/>
</dbReference>
<dbReference type="PANTHER" id="PTHR13451">
    <property type="entry name" value="CLASS II CROSSOVER JUNCTION ENDONUCLEASE MUS81"/>
    <property type="match status" value="1"/>
</dbReference>
<dbReference type="Pfam" id="PF02732">
    <property type="entry name" value="ERCC4"/>
    <property type="match status" value="1"/>
</dbReference>
<dbReference type="EMBL" id="CAJJDN010000172">
    <property type="protein sequence ID" value="CAD8126951.1"/>
    <property type="molecule type" value="Genomic_DNA"/>
</dbReference>
<evidence type="ECO:0000256" key="3">
    <source>
        <dbReference type="ARBA" id="ARBA00023254"/>
    </source>
</evidence>
<dbReference type="OrthoDB" id="283968at2759"/>
<evidence type="ECO:0000313" key="7">
    <source>
        <dbReference type="Proteomes" id="UP000692954"/>
    </source>
</evidence>
<dbReference type="GO" id="GO:0003677">
    <property type="term" value="F:DNA binding"/>
    <property type="evidence" value="ECO:0007669"/>
    <property type="project" value="UniProtKB-UniRule"/>
</dbReference>
<dbReference type="GO" id="GO:0005634">
    <property type="term" value="C:nucleus"/>
    <property type="evidence" value="ECO:0007669"/>
    <property type="project" value="UniProtKB-SubCell"/>
</dbReference>
<keyword evidence="2 4" id="KW-0378">Hydrolase</keyword>
<dbReference type="InterPro" id="IPR033309">
    <property type="entry name" value="Mus81"/>
</dbReference>
<dbReference type="GO" id="GO:0048476">
    <property type="term" value="C:Holliday junction resolvase complex"/>
    <property type="evidence" value="ECO:0007669"/>
    <property type="project" value="UniProtKB-UniRule"/>
</dbReference>
<evidence type="ECO:0000256" key="2">
    <source>
        <dbReference type="ARBA" id="ARBA00022801"/>
    </source>
</evidence>
<keyword evidence="4" id="KW-0460">Magnesium</keyword>
<comment type="caution">
    <text evidence="6">The sequence shown here is derived from an EMBL/GenBank/DDBJ whole genome shotgun (WGS) entry which is preliminary data.</text>
</comment>
<dbReference type="GO" id="GO:0008821">
    <property type="term" value="F:crossover junction DNA endonuclease activity"/>
    <property type="evidence" value="ECO:0007669"/>
    <property type="project" value="UniProtKB-UniRule"/>
</dbReference>
<comment type="similarity">
    <text evidence="4">Belongs to the XPF family.</text>
</comment>
<evidence type="ECO:0000256" key="4">
    <source>
        <dbReference type="RuleBase" id="RU369042"/>
    </source>
</evidence>
<keyword evidence="4" id="KW-0234">DNA repair</keyword>
<dbReference type="Proteomes" id="UP000692954">
    <property type="component" value="Unassembled WGS sequence"/>
</dbReference>
<dbReference type="CDD" id="cd21036">
    <property type="entry name" value="WH_MUS81"/>
    <property type="match status" value="1"/>
</dbReference>
<dbReference type="AlphaFoldDB" id="A0A8S1RF69"/>
<keyword evidence="4" id="KW-0227">DNA damage</keyword>
<dbReference type="InterPro" id="IPR006166">
    <property type="entry name" value="ERCC4_domain"/>
</dbReference>
<dbReference type="InterPro" id="IPR047416">
    <property type="entry name" value="XPF_nuclease_Mus81"/>
</dbReference>
<dbReference type="FunFam" id="3.40.50.10130:FF:000005">
    <property type="entry name" value="crossover junction endonuclease MUS81 isoform X1"/>
    <property type="match status" value="1"/>
</dbReference>
<dbReference type="GO" id="GO:0000727">
    <property type="term" value="P:double-strand break repair via break-induced replication"/>
    <property type="evidence" value="ECO:0007669"/>
    <property type="project" value="UniProtKB-UniRule"/>
</dbReference>
<dbReference type="SMART" id="SM00891">
    <property type="entry name" value="ERCC4"/>
    <property type="match status" value="1"/>
</dbReference>
<dbReference type="GO" id="GO:0048257">
    <property type="term" value="F:3'-flap endonuclease activity"/>
    <property type="evidence" value="ECO:0007669"/>
    <property type="project" value="TreeGrafter"/>
</dbReference>
<dbReference type="GO" id="GO:0046872">
    <property type="term" value="F:metal ion binding"/>
    <property type="evidence" value="ECO:0007669"/>
    <property type="project" value="UniProtKB-UniRule"/>
</dbReference>
<dbReference type="InterPro" id="IPR047417">
    <property type="entry name" value="WHD_MUS81"/>
</dbReference>
<keyword evidence="7" id="KW-1185">Reference proteome</keyword>
<keyword evidence="3" id="KW-0469">Meiosis</keyword>
<dbReference type="PANTHER" id="PTHR13451:SF0">
    <property type="entry name" value="CROSSOVER JUNCTION ENDONUCLEASE MUS81"/>
    <property type="match status" value="1"/>
</dbReference>
<sequence>MPKQLIKAKNPHNQFIVDHIVELKNRCLRTGQDKLAFIYQKIIQSLQKYPMPLLCEDQVQMLQGVGDKTSVMILQLIKKQYQQYEIPFHKFNAALIQDNLDIINEQDDDMDQIFSESCPPSMVCVEDNTSKRKEKQFQASFIEELRKQVIKPIPDLQSKSKRQYQPGKNSKSGQVLMSLYKFQKSENKLFASKKQIKEQLREICNSELSSWNTIETLEKHQLIQKTVLDNEIKYALTEDGIKLGQQYFTETMIQQQMIAPSERPQKIILLIDNRERFQSNNRQIIYEKLINIYQIECRLSQLPIGDFMWICQKGDDEYICDYIIERKTIQDLAHSILDKRYQAQKHRLKHCGINNIFYLVENTQSSNLPVPRATIEKAIRSTQIKDGFYIQQTDTLEDSLRWLALFTKTVKVLPNAIKFSEFLYNNSKKAESLFNLWGSMLRGIHGVGLESAKAIACVWKTPIEFYDAINQDESKSLQQLIEENSIKQRQIPSHILRQIEILFQKEQYPN</sequence>
<proteinExistence type="inferred from homology"/>
<gene>
    <name evidence="6" type="ORF">PSON_ATCC_30995.1.T1720002</name>
</gene>
<dbReference type="GO" id="GO:0000712">
    <property type="term" value="P:resolution of meiotic recombination intermediates"/>
    <property type="evidence" value="ECO:0007669"/>
    <property type="project" value="TreeGrafter"/>
</dbReference>
<evidence type="ECO:0000256" key="1">
    <source>
        <dbReference type="ARBA" id="ARBA00017114"/>
    </source>
</evidence>